<proteinExistence type="predicted"/>
<protein>
    <submittedName>
        <fullName evidence="1">Uncharacterized protein</fullName>
    </submittedName>
</protein>
<evidence type="ECO:0000313" key="2">
    <source>
        <dbReference type="Proteomes" id="UP000672934"/>
    </source>
</evidence>
<sequence length="157" mass="17004">MTKELPILGAMVRANASEMALVSEGSDADRNGGVGLEATLIQIDQKCIGYIYSSIWIVSGKPRIEYLHCPIEDALLLVFACILPALDKCCIDQDNDGCIPPALPTFLNCPANPDMSLGSRLIKFCAPRKDIRSFKSILKPLCGTTHGPLPSFRKIVA</sequence>
<comment type="caution">
    <text evidence="1">The sequence shown here is derived from an EMBL/GenBank/DDBJ whole genome shotgun (WGS) entry which is preliminary data.</text>
</comment>
<name>A0A916IQH9_9BURK</name>
<gene>
    <name evidence="1" type="ORF">LMG31506_00189</name>
</gene>
<organism evidence="1 2">
    <name type="scientific">Cupriavidus yeoncheonensis</name>
    <dbReference type="NCBI Taxonomy" id="1462994"/>
    <lineage>
        <taxon>Bacteria</taxon>
        <taxon>Pseudomonadati</taxon>
        <taxon>Pseudomonadota</taxon>
        <taxon>Betaproteobacteria</taxon>
        <taxon>Burkholderiales</taxon>
        <taxon>Burkholderiaceae</taxon>
        <taxon>Cupriavidus</taxon>
    </lineage>
</organism>
<dbReference type="Proteomes" id="UP000672934">
    <property type="component" value="Unassembled WGS sequence"/>
</dbReference>
<evidence type="ECO:0000313" key="1">
    <source>
        <dbReference type="EMBL" id="CAG2126821.1"/>
    </source>
</evidence>
<keyword evidence="2" id="KW-1185">Reference proteome</keyword>
<reference evidence="1" key="1">
    <citation type="submission" date="2021-03" db="EMBL/GenBank/DDBJ databases">
        <authorList>
            <person name="Peeters C."/>
        </authorList>
    </citation>
    <scope>NUCLEOTIDE SEQUENCE</scope>
    <source>
        <strain evidence="1">LMG 31506</strain>
    </source>
</reference>
<dbReference type="AlphaFoldDB" id="A0A916IQH9"/>
<accession>A0A916IQH9</accession>
<dbReference type="EMBL" id="CAJPUY010000001">
    <property type="protein sequence ID" value="CAG2126821.1"/>
    <property type="molecule type" value="Genomic_DNA"/>
</dbReference>